<proteinExistence type="predicted"/>
<reference evidence="2 3" key="1">
    <citation type="submission" date="2018-10" db="EMBL/GenBank/DDBJ databases">
        <title>Paraburkholderia sp. 7MK8-2, isolated from soil.</title>
        <authorList>
            <person name="Gao Z.-H."/>
            <person name="Qiu L.-H."/>
        </authorList>
    </citation>
    <scope>NUCLEOTIDE SEQUENCE [LARGE SCALE GENOMIC DNA]</scope>
    <source>
        <strain evidence="2 3">7MK8-2</strain>
    </source>
</reference>
<keyword evidence="1" id="KW-0472">Membrane</keyword>
<dbReference type="EMBL" id="RBZV01000001">
    <property type="protein sequence ID" value="RKP52047.1"/>
    <property type="molecule type" value="Genomic_DNA"/>
</dbReference>
<keyword evidence="3" id="KW-1185">Reference proteome</keyword>
<name>A0A494XN00_9BURK</name>
<feature type="transmembrane region" description="Helical" evidence="1">
    <location>
        <begin position="50"/>
        <end position="68"/>
    </location>
</feature>
<evidence type="ECO:0000256" key="1">
    <source>
        <dbReference type="SAM" id="Phobius"/>
    </source>
</evidence>
<dbReference type="AlphaFoldDB" id="A0A494XN00"/>
<protein>
    <submittedName>
        <fullName evidence="2">Uncharacterized protein</fullName>
    </submittedName>
</protein>
<evidence type="ECO:0000313" key="3">
    <source>
        <dbReference type="Proteomes" id="UP000280434"/>
    </source>
</evidence>
<dbReference type="Proteomes" id="UP000280434">
    <property type="component" value="Unassembled WGS sequence"/>
</dbReference>
<dbReference type="InterPro" id="IPR009883">
    <property type="entry name" value="YgfX"/>
</dbReference>
<organism evidence="2 3">
    <name type="scientific">Trinickia fusca</name>
    <dbReference type="NCBI Taxonomy" id="2419777"/>
    <lineage>
        <taxon>Bacteria</taxon>
        <taxon>Pseudomonadati</taxon>
        <taxon>Pseudomonadota</taxon>
        <taxon>Betaproteobacteria</taxon>
        <taxon>Burkholderiales</taxon>
        <taxon>Burkholderiaceae</taxon>
        <taxon>Trinickia</taxon>
    </lineage>
</organism>
<accession>A0A494XN00</accession>
<dbReference type="OrthoDB" id="9034589at2"/>
<dbReference type="RefSeq" id="WP_121274758.1">
    <property type="nucleotide sequence ID" value="NZ_RBZV01000001.1"/>
</dbReference>
<evidence type="ECO:0000313" key="2">
    <source>
        <dbReference type="EMBL" id="RKP52047.1"/>
    </source>
</evidence>
<feature type="transmembrane region" description="Helical" evidence="1">
    <location>
        <begin position="23"/>
        <end position="44"/>
    </location>
</feature>
<keyword evidence="1" id="KW-0812">Transmembrane</keyword>
<dbReference type="Pfam" id="PF07254">
    <property type="entry name" value="Cpta_toxin"/>
    <property type="match status" value="1"/>
</dbReference>
<sequence length="151" mass="15977">MTDDSNAFSQTGAPRKVALRRSFILRALTFAFVAIASAAVHAVVAPRGGTVAALALALATCAALMLGWRCHERRQPAMLEIASSGIAAFDDAGRALLRGRIAGGAQWARWLLVLAVVPDSARRVMPLVLAADALPADIFRELAVRARHASH</sequence>
<gene>
    <name evidence="2" type="ORF">D7S89_00345</name>
</gene>
<keyword evidence="1" id="KW-1133">Transmembrane helix</keyword>
<comment type="caution">
    <text evidence="2">The sequence shown here is derived from an EMBL/GenBank/DDBJ whole genome shotgun (WGS) entry which is preliminary data.</text>
</comment>